<sequence>MAKGSVSRKQLLKEPDKFITFSGKLIAFGRSNLKAILIGAGVMIALVVVVVTVRQMADRNERRASMLTEKAMAKYSAALQDTDSKTAFDRIKHDFSALFDQYGSRRAVRIARIVYADISYQAGDADTAVAMYKRALDDFEQSSALKNIIVSGLGHAYALKKEYPESIRYFKMISDGQEKTLKGDALFNMACLYEAGGEKEKSTAMFQQLLADFPGSMYEALARERISG</sequence>
<organism evidence="3 4">
    <name type="scientific">Desulfosarcina ovata subsp. ovata</name>
    <dbReference type="NCBI Taxonomy" id="2752305"/>
    <lineage>
        <taxon>Bacteria</taxon>
        <taxon>Pseudomonadati</taxon>
        <taxon>Thermodesulfobacteriota</taxon>
        <taxon>Desulfobacteria</taxon>
        <taxon>Desulfobacterales</taxon>
        <taxon>Desulfosarcinaceae</taxon>
        <taxon>Desulfosarcina</taxon>
    </lineage>
</organism>
<name>A0A5K8ADP0_9BACT</name>
<protein>
    <recommendedName>
        <fullName evidence="2">Ancillary SecYEG translocon subunit/Cell division coordinator CpoB TPR domain-containing protein</fullName>
    </recommendedName>
</protein>
<accession>A0A5K8ADP0</accession>
<dbReference type="SUPFAM" id="SSF48452">
    <property type="entry name" value="TPR-like"/>
    <property type="match status" value="1"/>
</dbReference>
<evidence type="ECO:0000313" key="3">
    <source>
        <dbReference type="EMBL" id="BBO90813.1"/>
    </source>
</evidence>
<keyword evidence="1" id="KW-0812">Transmembrane</keyword>
<evidence type="ECO:0000259" key="2">
    <source>
        <dbReference type="Pfam" id="PF09976"/>
    </source>
</evidence>
<dbReference type="EMBL" id="AP021879">
    <property type="protein sequence ID" value="BBO90813.1"/>
    <property type="molecule type" value="Genomic_DNA"/>
</dbReference>
<feature type="transmembrane region" description="Helical" evidence="1">
    <location>
        <begin position="35"/>
        <end position="53"/>
    </location>
</feature>
<keyword evidence="4" id="KW-1185">Reference proteome</keyword>
<dbReference type="InterPro" id="IPR011990">
    <property type="entry name" value="TPR-like_helical_dom_sf"/>
</dbReference>
<dbReference type="AlphaFoldDB" id="A0A5K8ADP0"/>
<evidence type="ECO:0000313" key="4">
    <source>
        <dbReference type="Proteomes" id="UP000422108"/>
    </source>
</evidence>
<dbReference type="Proteomes" id="UP000422108">
    <property type="component" value="Chromosome"/>
</dbReference>
<proteinExistence type="predicted"/>
<gene>
    <name evidence="3" type="ORF">DSCOOX_39930</name>
</gene>
<dbReference type="Pfam" id="PF09976">
    <property type="entry name" value="TPR_21"/>
    <property type="match status" value="1"/>
</dbReference>
<keyword evidence="1" id="KW-0472">Membrane</keyword>
<feature type="domain" description="Ancillary SecYEG translocon subunit/Cell division coordinator CpoB TPR" evidence="2">
    <location>
        <begin position="31"/>
        <end position="189"/>
    </location>
</feature>
<dbReference type="InterPro" id="IPR018704">
    <property type="entry name" value="SecYEG/CpoB_TPR"/>
</dbReference>
<reference evidence="3 4" key="1">
    <citation type="submission" date="2019-11" db="EMBL/GenBank/DDBJ databases">
        <title>Comparative genomics of hydrocarbon-degrading Desulfosarcina strains.</title>
        <authorList>
            <person name="Watanabe M."/>
            <person name="Kojima H."/>
            <person name="Fukui M."/>
        </authorList>
    </citation>
    <scope>NUCLEOTIDE SEQUENCE [LARGE SCALE GENOMIC DNA]</scope>
    <source>
        <strain evidence="4">oXyS1</strain>
    </source>
</reference>
<dbReference type="Gene3D" id="1.25.40.10">
    <property type="entry name" value="Tetratricopeptide repeat domain"/>
    <property type="match status" value="1"/>
</dbReference>
<evidence type="ECO:0000256" key="1">
    <source>
        <dbReference type="SAM" id="Phobius"/>
    </source>
</evidence>
<dbReference type="RefSeq" id="WP_162459033.1">
    <property type="nucleotide sequence ID" value="NZ_AP021879.1"/>
</dbReference>
<keyword evidence="1" id="KW-1133">Transmembrane helix</keyword>